<sequence length="69" mass="8167">MWAWRRWCVSTMRDRETRPSLLANSNLNFQLFLSRWFWFTPSMTAPFMPVGIWLGVSAGCFTDLFETVV</sequence>
<proteinExistence type="predicted"/>
<organism evidence="2 3">
    <name type="scientific">Aspergillus candidus</name>
    <dbReference type="NCBI Taxonomy" id="41067"/>
    <lineage>
        <taxon>Eukaryota</taxon>
        <taxon>Fungi</taxon>
        <taxon>Dikarya</taxon>
        <taxon>Ascomycota</taxon>
        <taxon>Pezizomycotina</taxon>
        <taxon>Eurotiomycetes</taxon>
        <taxon>Eurotiomycetidae</taxon>
        <taxon>Eurotiales</taxon>
        <taxon>Aspergillaceae</taxon>
        <taxon>Aspergillus</taxon>
        <taxon>Aspergillus subgen. Circumdati</taxon>
    </lineage>
</organism>
<protein>
    <submittedName>
        <fullName evidence="2">Uncharacterized protein</fullName>
    </submittedName>
</protein>
<accession>A0A2I2EXX8</accession>
<evidence type="ECO:0000256" key="1">
    <source>
        <dbReference type="SAM" id="Phobius"/>
    </source>
</evidence>
<gene>
    <name evidence="2" type="ORF">BDW47DRAFT_114315</name>
</gene>
<reference evidence="2 3" key="1">
    <citation type="submission" date="2017-12" db="EMBL/GenBank/DDBJ databases">
        <authorList>
            <consortium name="DOE Joint Genome Institute"/>
            <person name="Haridas S."/>
            <person name="Kjaerbolling I."/>
            <person name="Vesth T.C."/>
            <person name="Frisvad J.C."/>
            <person name="Nybo J.L."/>
            <person name="Theobald S."/>
            <person name="Kuo A."/>
            <person name="Bowyer P."/>
            <person name="Matsuda Y."/>
            <person name="Mondo S."/>
            <person name="Lyhne E.K."/>
            <person name="Kogle M.E."/>
            <person name="Clum A."/>
            <person name="Lipzen A."/>
            <person name="Salamov A."/>
            <person name="Ngan C.Y."/>
            <person name="Daum C."/>
            <person name="Chiniquy J."/>
            <person name="Barry K."/>
            <person name="LaButti K."/>
            <person name="Simmons B.A."/>
            <person name="Magnuson J.K."/>
            <person name="Mortensen U.H."/>
            <person name="Larsen T.O."/>
            <person name="Grigoriev I.V."/>
            <person name="Baker S.E."/>
            <person name="Andersen M.R."/>
            <person name="Nordberg H.P."/>
            <person name="Cantor M.N."/>
            <person name="Hua S.X."/>
        </authorList>
    </citation>
    <scope>NUCLEOTIDE SEQUENCE [LARGE SCALE GENOMIC DNA]</scope>
    <source>
        <strain evidence="2 3">CBS 102.13</strain>
    </source>
</reference>
<feature type="transmembrane region" description="Helical" evidence="1">
    <location>
        <begin position="45"/>
        <end position="65"/>
    </location>
</feature>
<keyword evidence="1" id="KW-1133">Transmembrane helix</keyword>
<dbReference type="EMBL" id="KZ559217">
    <property type="protein sequence ID" value="PLB33237.1"/>
    <property type="molecule type" value="Genomic_DNA"/>
</dbReference>
<keyword evidence="3" id="KW-1185">Reference proteome</keyword>
<name>A0A2I2EXX8_ASPCN</name>
<dbReference type="RefSeq" id="XP_024667249.1">
    <property type="nucleotide sequence ID" value="XM_024814628.1"/>
</dbReference>
<dbReference type="AlphaFoldDB" id="A0A2I2EXX8"/>
<dbReference type="Proteomes" id="UP000234585">
    <property type="component" value="Unassembled WGS sequence"/>
</dbReference>
<evidence type="ECO:0000313" key="3">
    <source>
        <dbReference type="Proteomes" id="UP000234585"/>
    </source>
</evidence>
<keyword evidence="1" id="KW-0812">Transmembrane</keyword>
<evidence type="ECO:0000313" key="2">
    <source>
        <dbReference type="EMBL" id="PLB33237.1"/>
    </source>
</evidence>
<dbReference type="GeneID" id="36521788"/>
<keyword evidence="1" id="KW-0472">Membrane</keyword>